<evidence type="ECO:0000256" key="3">
    <source>
        <dbReference type="ARBA" id="ARBA00023015"/>
    </source>
</evidence>
<dbReference type="RefSeq" id="WP_138194409.1">
    <property type="nucleotide sequence ID" value="NZ_VCIW01000006.1"/>
</dbReference>
<evidence type="ECO:0000256" key="1">
    <source>
        <dbReference type="ARBA" id="ARBA00005820"/>
    </source>
</evidence>
<feature type="modified residue" description="4-aspartylphosphate" evidence="6">
    <location>
        <position position="56"/>
    </location>
</feature>
<dbReference type="SUPFAM" id="SSF48452">
    <property type="entry name" value="TPR-like"/>
    <property type="match status" value="1"/>
</dbReference>
<organism evidence="8 9">
    <name type="scientific">Paenibacillus antri</name>
    <dbReference type="NCBI Taxonomy" id="2582848"/>
    <lineage>
        <taxon>Bacteria</taxon>
        <taxon>Bacillati</taxon>
        <taxon>Bacillota</taxon>
        <taxon>Bacilli</taxon>
        <taxon>Bacillales</taxon>
        <taxon>Paenibacillaceae</taxon>
        <taxon>Paenibacillus</taxon>
    </lineage>
</organism>
<name>A0A5R9GKF7_9BACL</name>
<dbReference type="GO" id="GO:0003677">
    <property type="term" value="F:DNA binding"/>
    <property type="evidence" value="ECO:0007669"/>
    <property type="project" value="UniProtKB-KW"/>
</dbReference>
<reference evidence="8 9" key="1">
    <citation type="submission" date="2019-05" db="EMBL/GenBank/DDBJ databases">
        <authorList>
            <person name="Narsing Rao M.P."/>
            <person name="Li W.J."/>
        </authorList>
    </citation>
    <scope>NUCLEOTIDE SEQUENCE [LARGE SCALE GENOMIC DNA]</scope>
    <source>
        <strain evidence="8 9">SYSU_K30003</strain>
    </source>
</reference>
<dbReference type="GO" id="GO:0006355">
    <property type="term" value="P:regulation of DNA-templated transcription"/>
    <property type="evidence" value="ECO:0007669"/>
    <property type="project" value="InterPro"/>
</dbReference>
<keyword evidence="4" id="KW-0238">DNA-binding</keyword>
<dbReference type="InterPro" id="IPR011006">
    <property type="entry name" value="CheY-like_superfamily"/>
</dbReference>
<evidence type="ECO:0000256" key="2">
    <source>
        <dbReference type="ARBA" id="ARBA00023012"/>
    </source>
</evidence>
<keyword evidence="9" id="KW-1185">Reference proteome</keyword>
<evidence type="ECO:0000259" key="7">
    <source>
        <dbReference type="PROSITE" id="PS50110"/>
    </source>
</evidence>
<dbReference type="Pfam" id="PF00486">
    <property type="entry name" value="Trans_reg_C"/>
    <property type="match status" value="1"/>
</dbReference>
<dbReference type="InterPro" id="IPR036388">
    <property type="entry name" value="WH-like_DNA-bd_sf"/>
</dbReference>
<dbReference type="InterPro" id="IPR051677">
    <property type="entry name" value="AfsR-DnrI-RedD_regulator"/>
</dbReference>
<accession>A0A5R9GKF7</accession>
<dbReference type="SUPFAM" id="SSF46894">
    <property type="entry name" value="C-terminal effector domain of the bipartite response regulators"/>
    <property type="match status" value="1"/>
</dbReference>
<evidence type="ECO:0000256" key="4">
    <source>
        <dbReference type="ARBA" id="ARBA00023125"/>
    </source>
</evidence>
<gene>
    <name evidence="8" type="ORF">FE782_12480</name>
</gene>
<dbReference type="InterPro" id="IPR016032">
    <property type="entry name" value="Sig_transdc_resp-reg_C-effctor"/>
</dbReference>
<evidence type="ECO:0000313" key="9">
    <source>
        <dbReference type="Proteomes" id="UP000309676"/>
    </source>
</evidence>
<dbReference type="PANTHER" id="PTHR35807:SF1">
    <property type="entry name" value="TRANSCRIPTIONAL REGULATOR REDD"/>
    <property type="match status" value="1"/>
</dbReference>
<dbReference type="SUPFAM" id="SSF52172">
    <property type="entry name" value="CheY-like"/>
    <property type="match status" value="1"/>
</dbReference>
<dbReference type="OrthoDB" id="3190595at2"/>
<protein>
    <submittedName>
        <fullName evidence="8">Response regulator</fullName>
    </submittedName>
</protein>
<dbReference type="PROSITE" id="PS50110">
    <property type="entry name" value="RESPONSE_REGULATORY"/>
    <property type="match status" value="1"/>
</dbReference>
<proteinExistence type="inferred from homology"/>
<evidence type="ECO:0000313" key="8">
    <source>
        <dbReference type="EMBL" id="TLS52165.1"/>
    </source>
</evidence>
<dbReference type="InterPro" id="IPR001867">
    <property type="entry name" value="OmpR/PhoB-type_DNA-bd"/>
</dbReference>
<dbReference type="EMBL" id="VCIW01000006">
    <property type="protein sequence ID" value="TLS52165.1"/>
    <property type="molecule type" value="Genomic_DNA"/>
</dbReference>
<dbReference type="Proteomes" id="UP000309676">
    <property type="component" value="Unassembled WGS sequence"/>
</dbReference>
<keyword evidence="2" id="KW-0902">Two-component regulatory system</keyword>
<dbReference type="AlphaFoldDB" id="A0A5R9GKF7"/>
<dbReference type="InterPro" id="IPR005158">
    <property type="entry name" value="BTAD"/>
</dbReference>
<dbReference type="InterPro" id="IPR011990">
    <property type="entry name" value="TPR-like_helical_dom_sf"/>
</dbReference>
<comment type="caution">
    <text evidence="8">The sequence shown here is derived from an EMBL/GenBank/DDBJ whole genome shotgun (WGS) entry which is preliminary data.</text>
</comment>
<keyword evidence="3" id="KW-0805">Transcription regulation</keyword>
<keyword evidence="5" id="KW-0804">Transcription</keyword>
<dbReference type="SMART" id="SM01043">
    <property type="entry name" value="BTAD"/>
    <property type="match status" value="1"/>
</dbReference>
<dbReference type="Gene3D" id="1.25.40.10">
    <property type="entry name" value="Tetratricopeptide repeat domain"/>
    <property type="match status" value="1"/>
</dbReference>
<evidence type="ECO:0000256" key="5">
    <source>
        <dbReference type="ARBA" id="ARBA00023163"/>
    </source>
</evidence>
<dbReference type="PANTHER" id="PTHR35807">
    <property type="entry name" value="TRANSCRIPTIONAL REGULATOR REDD-RELATED"/>
    <property type="match status" value="1"/>
</dbReference>
<evidence type="ECO:0000256" key="6">
    <source>
        <dbReference type="PROSITE-ProRule" id="PRU00169"/>
    </source>
</evidence>
<dbReference type="Pfam" id="PF03704">
    <property type="entry name" value="BTAD"/>
    <property type="match status" value="1"/>
</dbReference>
<feature type="domain" description="Response regulatory" evidence="7">
    <location>
        <begin position="3"/>
        <end position="119"/>
    </location>
</feature>
<comment type="similarity">
    <text evidence="1">Belongs to the AfsR/DnrI/RedD regulatory family.</text>
</comment>
<dbReference type="GO" id="GO:0000160">
    <property type="term" value="P:phosphorelay signal transduction system"/>
    <property type="evidence" value="ECO:0007669"/>
    <property type="project" value="UniProtKB-KW"/>
</dbReference>
<dbReference type="InterPro" id="IPR001789">
    <property type="entry name" value="Sig_transdc_resp-reg_receiver"/>
</dbReference>
<dbReference type="SMART" id="SM00862">
    <property type="entry name" value="Trans_reg_C"/>
    <property type="match status" value="1"/>
</dbReference>
<dbReference type="Gene3D" id="1.10.10.10">
    <property type="entry name" value="Winged helix-like DNA-binding domain superfamily/Winged helix DNA-binding domain"/>
    <property type="match status" value="1"/>
</dbReference>
<dbReference type="SMART" id="SM00448">
    <property type="entry name" value="REC"/>
    <property type="match status" value="1"/>
</dbReference>
<sequence>MIRVIAVDDEKPALRRLGKLLEAFDRVEVCGLYDSPKKFLEFALTSPESFDLALLDMEMPGLHGLELARRLRGIRPEVNIVFITAYEEFARDAFDVEALDYLLKPMTEEHLARTLSRCEKRIGHSGAAEAAGARSVSVRSFGPFSVITGQDAPIRFRNSKSRELLAYLHEHGGKPVGKASIMEELWPGGDEERSQVNLHTTVYQLRKDLEAFGLVDVIEQAKTAGGSYGLRWPGPIDDDAAEFELAFREYRRTSSLTPVLRAIRLYGDGYLAGSGYGWAAPRQAELEMKFSELLEAMIDAYVRSGRYDIALGPMQKAVRLQPLEERLHAKMIALLLLMGREEDAKRYDAMIQDLLEERESDEPSVLDFSRLSANPASYF</sequence>
<dbReference type="Pfam" id="PF00072">
    <property type="entry name" value="Response_reg"/>
    <property type="match status" value="1"/>
</dbReference>
<keyword evidence="6" id="KW-0597">Phosphoprotein</keyword>
<dbReference type="Gene3D" id="3.40.50.2300">
    <property type="match status" value="1"/>
</dbReference>